<accession>A0A511UWT2</accession>
<dbReference type="EMBL" id="BJXW01000007">
    <property type="protein sequence ID" value="GEN30208.1"/>
    <property type="molecule type" value="Genomic_DNA"/>
</dbReference>
<dbReference type="AlphaFoldDB" id="A0A511UWT2"/>
<keyword evidence="2" id="KW-1185">Reference proteome</keyword>
<evidence type="ECO:0000313" key="1">
    <source>
        <dbReference type="EMBL" id="GEN30208.1"/>
    </source>
</evidence>
<organism evidence="1 2">
    <name type="scientific">Cerasibacillus quisquiliarum</name>
    <dbReference type="NCBI Taxonomy" id="227865"/>
    <lineage>
        <taxon>Bacteria</taxon>
        <taxon>Bacillati</taxon>
        <taxon>Bacillota</taxon>
        <taxon>Bacilli</taxon>
        <taxon>Bacillales</taxon>
        <taxon>Bacillaceae</taxon>
        <taxon>Cerasibacillus</taxon>
    </lineage>
</organism>
<evidence type="ECO:0000313" key="2">
    <source>
        <dbReference type="Proteomes" id="UP000321491"/>
    </source>
</evidence>
<reference evidence="1 2" key="1">
    <citation type="submission" date="2019-07" db="EMBL/GenBank/DDBJ databases">
        <title>Whole genome shotgun sequence of Cerasibacillus quisquiliarum NBRC 102429.</title>
        <authorList>
            <person name="Hosoyama A."/>
            <person name="Uohara A."/>
            <person name="Ohji S."/>
            <person name="Ichikawa N."/>
        </authorList>
    </citation>
    <scope>NUCLEOTIDE SEQUENCE [LARGE SCALE GENOMIC DNA]</scope>
    <source>
        <strain evidence="1 2">NBRC 102429</strain>
    </source>
</reference>
<comment type="caution">
    <text evidence="1">The sequence shown here is derived from an EMBL/GenBank/DDBJ whole genome shotgun (WGS) entry which is preliminary data.</text>
</comment>
<sequence>MEIKVNKELFKNSKSRGQRQVPLFGVYSHHQFIDKNRMLAHKPKQGEIDYNINVDS</sequence>
<proteinExistence type="predicted"/>
<gene>
    <name evidence="1" type="ORF">CQU01_04460</name>
</gene>
<protein>
    <submittedName>
        <fullName evidence="1">Uncharacterized protein</fullName>
    </submittedName>
</protein>
<name>A0A511UWT2_9BACI</name>
<dbReference type="Proteomes" id="UP000321491">
    <property type="component" value="Unassembled WGS sequence"/>
</dbReference>